<dbReference type="EMBL" id="FNTH01000001">
    <property type="protein sequence ID" value="SEC69223.1"/>
    <property type="molecule type" value="Genomic_DNA"/>
</dbReference>
<organism evidence="1 2">
    <name type="scientific">Bradyrhizobium erythrophlei</name>
    <dbReference type="NCBI Taxonomy" id="1437360"/>
    <lineage>
        <taxon>Bacteria</taxon>
        <taxon>Pseudomonadati</taxon>
        <taxon>Pseudomonadota</taxon>
        <taxon>Alphaproteobacteria</taxon>
        <taxon>Hyphomicrobiales</taxon>
        <taxon>Nitrobacteraceae</taxon>
        <taxon>Bradyrhizobium</taxon>
    </lineage>
</organism>
<protein>
    <submittedName>
        <fullName evidence="1">Putative polyhydroxyalkanoic acid system protein (PHA_gran_rgn)</fullName>
    </submittedName>
</protein>
<dbReference type="Pfam" id="PF09650">
    <property type="entry name" value="PHA_gran_rgn"/>
    <property type="match status" value="1"/>
</dbReference>
<reference evidence="1 2" key="1">
    <citation type="submission" date="2016-10" db="EMBL/GenBank/DDBJ databases">
        <authorList>
            <person name="de Groot N.N."/>
        </authorList>
    </citation>
    <scope>NUCLEOTIDE SEQUENCE [LARGE SCALE GENOMIC DNA]</scope>
    <source>
        <strain evidence="1 2">MT12</strain>
    </source>
</reference>
<accession>A0A1H4UKN4</accession>
<evidence type="ECO:0000313" key="2">
    <source>
        <dbReference type="Proteomes" id="UP000198992"/>
    </source>
</evidence>
<dbReference type="InterPro" id="IPR013433">
    <property type="entry name" value="PHA_gran_rgn"/>
</dbReference>
<dbReference type="OrthoDB" id="8853368at2"/>
<dbReference type="Proteomes" id="UP000198992">
    <property type="component" value="Unassembled WGS sequence"/>
</dbReference>
<proteinExistence type="predicted"/>
<dbReference type="AlphaFoldDB" id="A0A1H4UKN4"/>
<sequence length="103" mass="11413">MSKGVTVNVNHNLGAQAARLRIEAGIAQFRSSLGSKLSVCEETWIDNHLDFKVGFMGQICQGKLDVFDSLVRLEIFLPGMLGFFADKVQSMARKKGQLLLSRQ</sequence>
<gene>
    <name evidence="1" type="ORF">SAMN05444164_2491</name>
</gene>
<dbReference type="RefSeq" id="WP_092115744.1">
    <property type="nucleotide sequence ID" value="NZ_FNTH01000001.1"/>
</dbReference>
<name>A0A1H4UKN4_9BRAD</name>
<evidence type="ECO:0000313" key="1">
    <source>
        <dbReference type="EMBL" id="SEC69223.1"/>
    </source>
</evidence>